<feature type="non-terminal residue" evidence="2">
    <location>
        <position position="153"/>
    </location>
</feature>
<evidence type="ECO:0000256" key="1">
    <source>
        <dbReference type="SAM" id="MobiDB-lite"/>
    </source>
</evidence>
<gene>
    <name evidence="2" type="ORF">AVDCRST_MAG49-2481</name>
</gene>
<feature type="compositionally biased region" description="Basic and acidic residues" evidence="1">
    <location>
        <begin position="30"/>
        <end position="52"/>
    </location>
</feature>
<dbReference type="EMBL" id="CADCWG010000167">
    <property type="protein sequence ID" value="CAA9561609.1"/>
    <property type="molecule type" value="Genomic_DNA"/>
</dbReference>
<feature type="non-terminal residue" evidence="2">
    <location>
        <position position="1"/>
    </location>
</feature>
<feature type="region of interest" description="Disordered" evidence="1">
    <location>
        <begin position="1"/>
        <end position="153"/>
    </location>
</feature>
<evidence type="ECO:0000313" key="2">
    <source>
        <dbReference type="EMBL" id="CAA9561609.1"/>
    </source>
</evidence>
<reference evidence="2" key="1">
    <citation type="submission" date="2020-02" db="EMBL/GenBank/DDBJ databases">
        <authorList>
            <person name="Meier V. D."/>
        </authorList>
    </citation>
    <scope>NUCLEOTIDE SEQUENCE</scope>
    <source>
        <strain evidence="2">AVDCRST_MAG49</strain>
    </source>
</reference>
<name>A0A6J4UWY1_9BACT</name>
<accession>A0A6J4UWY1</accession>
<sequence length="153" mass="17997">AQVSRGHRRRLPLPTGQRPRAVPAPPPQARRADGRHLAECPRADQARRDRLPGRRPRRRRADRVDRRRRVLRGLRQPVLRSPQRHDYPRARVRVHRRRPRSGTTRRGVLRQRLVRPRGGHRPPPLRRAAMGGPPYRRGDRSRRPRSRALSPQV</sequence>
<feature type="compositionally biased region" description="Basic residues" evidence="1">
    <location>
        <begin position="1"/>
        <end position="11"/>
    </location>
</feature>
<organism evidence="2">
    <name type="scientific">uncultured Thermomicrobiales bacterium</name>
    <dbReference type="NCBI Taxonomy" id="1645740"/>
    <lineage>
        <taxon>Bacteria</taxon>
        <taxon>Pseudomonadati</taxon>
        <taxon>Thermomicrobiota</taxon>
        <taxon>Thermomicrobia</taxon>
        <taxon>Thermomicrobiales</taxon>
        <taxon>environmental samples</taxon>
    </lineage>
</organism>
<dbReference type="AlphaFoldDB" id="A0A6J4UWY1"/>
<protein>
    <submittedName>
        <fullName evidence="2">Uncharacterized protein</fullName>
    </submittedName>
</protein>
<feature type="compositionally biased region" description="Basic residues" evidence="1">
    <location>
        <begin position="90"/>
        <end position="100"/>
    </location>
</feature>
<feature type="compositionally biased region" description="Basic residues" evidence="1">
    <location>
        <begin position="53"/>
        <end position="72"/>
    </location>
</feature>
<feature type="compositionally biased region" description="Basic residues" evidence="1">
    <location>
        <begin position="107"/>
        <end position="124"/>
    </location>
</feature>
<proteinExistence type="predicted"/>